<keyword evidence="1" id="KW-0614">Plasmid</keyword>
<dbReference type="SUPFAM" id="SSF46785">
    <property type="entry name" value="Winged helix' DNA-binding domain"/>
    <property type="match status" value="1"/>
</dbReference>
<protein>
    <submittedName>
        <fullName evidence="1">Uncharacterized protein</fullName>
    </submittedName>
</protein>
<proteinExistence type="predicted"/>
<accession>A0ABX6QTP9</accession>
<evidence type="ECO:0000313" key="2">
    <source>
        <dbReference type="Proteomes" id="UP000308530"/>
    </source>
</evidence>
<dbReference type="EMBL" id="CP058351">
    <property type="protein sequence ID" value="QLF71772.1"/>
    <property type="molecule type" value="Genomic_DNA"/>
</dbReference>
<evidence type="ECO:0000313" key="1">
    <source>
        <dbReference type="EMBL" id="QLF71772.1"/>
    </source>
</evidence>
<dbReference type="InterPro" id="IPR036388">
    <property type="entry name" value="WH-like_DNA-bd_sf"/>
</dbReference>
<keyword evidence="2" id="KW-1185">Reference proteome</keyword>
<geneLocation type="plasmid" evidence="1 2">
    <name>pPRADMK78_01</name>
</geneLocation>
<dbReference type="RefSeq" id="WP_138289272.1">
    <property type="nucleotide sequence ID" value="NZ_CP058351.1"/>
</dbReference>
<name>A0ABX6QTP9_9HYPH</name>
<sequence length="119" mass="13691">MHYQERPIKAYMEANRLLMLERREIPASVINTLLGAMLWGYPKHAEPFTLGELGERIGLPRTTVSRHLRYLGDFERYGVKGCGWVKVSDYEGDRRQKVVSMTHKGQNLALSLMDTLIGR</sequence>
<reference evidence="1 2" key="1">
    <citation type="submission" date="2020-06" db="EMBL/GenBank/DDBJ databases">
        <title>Genome sequence of Rhizobium sp strain ADMK78.</title>
        <authorList>
            <person name="Rahi P."/>
        </authorList>
    </citation>
    <scope>NUCLEOTIDE SEQUENCE [LARGE SCALE GENOMIC DNA]</scope>
    <source>
        <strain evidence="1 2">ADMK78</strain>
        <plasmid evidence="1 2">pPRADMK78_01</plasmid>
    </source>
</reference>
<dbReference type="InterPro" id="IPR036390">
    <property type="entry name" value="WH_DNA-bd_sf"/>
</dbReference>
<organism evidence="1 2">
    <name type="scientific">Peteryoungia desertarenae</name>
    <dbReference type="NCBI Taxonomy" id="1813451"/>
    <lineage>
        <taxon>Bacteria</taxon>
        <taxon>Pseudomonadati</taxon>
        <taxon>Pseudomonadota</taxon>
        <taxon>Alphaproteobacteria</taxon>
        <taxon>Hyphomicrobiales</taxon>
        <taxon>Rhizobiaceae</taxon>
        <taxon>Peteryoungia</taxon>
    </lineage>
</organism>
<dbReference type="Proteomes" id="UP000308530">
    <property type="component" value="Plasmid pPRADMK78_01"/>
</dbReference>
<dbReference type="Gene3D" id="1.10.10.10">
    <property type="entry name" value="Winged helix-like DNA-binding domain superfamily/Winged helix DNA-binding domain"/>
    <property type="match status" value="1"/>
</dbReference>
<gene>
    <name evidence="1" type="ORF">FE840_019315</name>
</gene>